<dbReference type="EMBL" id="NTMR01000002">
    <property type="protein sequence ID" value="PBK06290.1"/>
    <property type="molecule type" value="Genomic_DNA"/>
</dbReference>
<comment type="caution">
    <text evidence="2">The sequence shown here is derived from an EMBL/GenBank/DDBJ whole genome shotgun (WGS) entry which is preliminary data.</text>
</comment>
<dbReference type="Proteomes" id="UP000242313">
    <property type="component" value="Unassembled WGS sequence"/>
</dbReference>
<name>A0A2A3MN90_9PSED</name>
<protein>
    <recommendedName>
        <fullName evidence="1">Mu-like prophage FluMu N-terminal domain-containing protein</fullName>
    </recommendedName>
</protein>
<dbReference type="AlphaFoldDB" id="A0A2A3MN90"/>
<dbReference type="Gene3D" id="3.40.5.80">
    <property type="match status" value="1"/>
</dbReference>
<accession>A0A2A3MN90</accession>
<feature type="domain" description="Mu-like prophage FluMu N-terminal" evidence="1">
    <location>
        <begin position="20"/>
        <end position="63"/>
    </location>
</feature>
<sequence>MPSAEAAKEGAAVEALWIRSVPESFRRCGFRFTREGFGIALDALTDEQIETLESDPNLVVERTSVTAEDDAE</sequence>
<evidence type="ECO:0000313" key="2">
    <source>
        <dbReference type="EMBL" id="PBK06290.1"/>
    </source>
</evidence>
<dbReference type="InterPro" id="IPR041227">
    <property type="entry name" value="FluMu_N"/>
</dbReference>
<organism evidence="2 3">
    <name type="scientific">Pseudomonas abyssi</name>
    <dbReference type="NCBI Taxonomy" id="170540"/>
    <lineage>
        <taxon>Bacteria</taxon>
        <taxon>Pseudomonadati</taxon>
        <taxon>Pseudomonadota</taxon>
        <taxon>Gammaproteobacteria</taxon>
        <taxon>Pseudomonadales</taxon>
        <taxon>Pseudomonadaceae</taxon>
        <taxon>Pseudomonas</taxon>
    </lineage>
</organism>
<reference evidence="2 3" key="1">
    <citation type="submission" date="2017-09" db="EMBL/GenBank/DDBJ databases">
        <title>Pseudomonas abyssi sp. nov. isolated from Abyssopelagic Water.</title>
        <authorList>
            <person name="Wei Y."/>
        </authorList>
    </citation>
    <scope>NUCLEOTIDE SEQUENCE [LARGE SCALE GENOMIC DNA]</scope>
    <source>
        <strain evidence="2 3">MT5</strain>
    </source>
</reference>
<evidence type="ECO:0000259" key="1">
    <source>
        <dbReference type="Pfam" id="PF17891"/>
    </source>
</evidence>
<dbReference type="Pfam" id="PF17891">
    <property type="entry name" value="FluMu_N"/>
    <property type="match status" value="1"/>
</dbReference>
<keyword evidence="3" id="KW-1185">Reference proteome</keyword>
<evidence type="ECO:0000313" key="3">
    <source>
        <dbReference type="Proteomes" id="UP000242313"/>
    </source>
</evidence>
<proteinExistence type="predicted"/>
<dbReference type="SUPFAM" id="SSF160059">
    <property type="entry name" value="PriA/YqbF domain"/>
    <property type="match status" value="1"/>
</dbReference>
<gene>
    <name evidence="2" type="ORF">CNQ84_02280</name>
</gene>